<evidence type="ECO:0000313" key="2">
    <source>
        <dbReference type="EMBL" id="KAK4005444.1"/>
    </source>
</evidence>
<reference evidence="2 3" key="1">
    <citation type="journal article" date="2023" name="Nucleic Acids Res.">
        <title>The hologenome of Daphnia magna reveals possible DNA methylation and microbiome-mediated evolution of the host genome.</title>
        <authorList>
            <person name="Chaturvedi A."/>
            <person name="Li X."/>
            <person name="Dhandapani V."/>
            <person name="Marshall H."/>
            <person name="Kissane S."/>
            <person name="Cuenca-Cambronero M."/>
            <person name="Asole G."/>
            <person name="Calvet F."/>
            <person name="Ruiz-Romero M."/>
            <person name="Marangio P."/>
            <person name="Guigo R."/>
            <person name="Rago D."/>
            <person name="Mirbahai L."/>
            <person name="Eastwood N."/>
            <person name="Colbourne J.K."/>
            <person name="Zhou J."/>
            <person name="Mallon E."/>
            <person name="Orsini L."/>
        </authorList>
    </citation>
    <scope>NUCLEOTIDE SEQUENCE [LARGE SCALE GENOMIC DNA]</scope>
    <source>
        <strain evidence="2">LRV0_1</strain>
    </source>
</reference>
<proteinExistence type="predicted"/>
<feature type="region of interest" description="Disordered" evidence="1">
    <location>
        <begin position="1"/>
        <end position="30"/>
    </location>
</feature>
<keyword evidence="3" id="KW-1185">Reference proteome</keyword>
<dbReference type="Proteomes" id="UP001234178">
    <property type="component" value="Unassembled WGS sequence"/>
</dbReference>
<sequence length="75" mass="8413">MSSSRFVEESGRRRMGKQNNRRERQEGASWYPSHQIKTQLSFIAHSLLCIIAAFGMGGTEREETTDHGSLVLASS</sequence>
<comment type="caution">
    <text evidence="2">The sequence shown here is derived from an EMBL/GenBank/DDBJ whole genome shotgun (WGS) entry which is preliminary data.</text>
</comment>
<protein>
    <submittedName>
        <fullName evidence="2">Uncharacterized protein</fullName>
    </submittedName>
</protein>
<feature type="compositionally biased region" description="Basic and acidic residues" evidence="1">
    <location>
        <begin position="1"/>
        <end position="12"/>
    </location>
</feature>
<dbReference type="EMBL" id="JAOYFB010000001">
    <property type="protein sequence ID" value="KAK4005444.1"/>
    <property type="molecule type" value="Genomic_DNA"/>
</dbReference>
<gene>
    <name evidence="2" type="ORF">OUZ56_007156</name>
</gene>
<accession>A0ABQ9YXR4</accession>
<evidence type="ECO:0000313" key="3">
    <source>
        <dbReference type="Proteomes" id="UP001234178"/>
    </source>
</evidence>
<evidence type="ECO:0000256" key="1">
    <source>
        <dbReference type="SAM" id="MobiDB-lite"/>
    </source>
</evidence>
<organism evidence="2 3">
    <name type="scientific">Daphnia magna</name>
    <dbReference type="NCBI Taxonomy" id="35525"/>
    <lineage>
        <taxon>Eukaryota</taxon>
        <taxon>Metazoa</taxon>
        <taxon>Ecdysozoa</taxon>
        <taxon>Arthropoda</taxon>
        <taxon>Crustacea</taxon>
        <taxon>Branchiopoda</taxon>
        <taxon>Diplostraca</taxon>
        <taxon>Cladocera</taxon>
        <taxon>Anomopoda</taxon>
        <taxon>Daphniidae</taxon>
        <taxon>Daphnia</taxon>
    </lineage>
</organism>
<name>A0ABQ9YXR4_9CRUS</name>